<comment type="caution">
    <text evidence="2">The sequence shown here is derived from an EMBL/GenBank/DDBJ whole genome shotgun (WGS) entry which is preliminary data.</text>
</comment>
<proteinExistence type="predicted"/>
<evidence type="ECO:0000256" key="1">
    <source>
        <dbReference type="SAM" id="Phobius"/>
    </source>
</evidence>
<dbReference type="Proteomes" id="UP000630718">
    <property type="component" value="Unassembled WGS sequence"/>
</dbReference>
<keyword evidence="1" id="KW-0812">Transmembrane</keyword>
<feature type="transmembrane region" description="Helical" evidence="1">
    <location>
        <begin position="81"/>
        <end position="99"/>
    </location>
</feature>
<keyword evidence="3" id="KW-1185">Reference proteome</keyword>
<gene>
    <name evidence="2" type="ORF">GCM10018772_47130</name>
</gene>
<reference evidence="2" key="2">
    <citation type="submission" date="2020-09" db="EMBL/GenBank/DDBJ databases">
        <authorList>
            <person name="Sun Q."/>
            <person name="Ohkuma M."/>
        </authorList>
    </citation>
    <scope>NUCLEOTIDE SEQUENCE</scope>
    <source>
        <strain evidence="2">JCM 4477</strain>
    </source>
</reference>
<evidence type="ECO:0000313" key="3">
    <source>
        <dbReference type="Proteomes" id="UP000630718"/>
    </source>
</evidence>
<reference evidence="2" key="1">
    <citation type="journal article" date="2014" name="Int. J. Syst. Evol. Microbiol.">
        <title>Complete genome sequence of Corynebacterium casei LMG S-19264T (=DSM 44701T), isolated from a smear-ripened cheese.</title>
        <authorList>
            <consortium name="US DOE Joint Genome Institute (JGI-PGF)"/>
            <person name="Walter F."/>
            <person name="Albersmeier A."/>
            <person name="Kalinowski J."/>
            <person name="Ruckert C."/>
        </authorList>
    </citation>
    <scope>NUCLEOTIDE SEQUENCE</scope>
    <source>
        <strain evidence="2">JCM 4477</strain>
    </source>
</reference>
<protein>
    <submittedName>
        <fullName evidence="2">Uncharacterized protein</fullName>
    </submittedName>
</protein>
<dbReference type="EMBL" id="BNBI01000010">
    <property type="protein sequence ID" value="GHF16518.1"/>
    <property type="molecule type" value="Genomic_DNA"/>
</dbReference>
<dbReference type="AlphaFoldDB" id="A0A919AM71"/>
<keyword evidence="1" id="KW-1133">Transmembrane helix</keyword>
<name>A0A919AM71_9ACTN</name>
<keyword evidence="1" id="KW-0472">Membrane</keyword>
<accession>A0A919AM71</accession>
<sequence>MTTTLAGGRAARRRTMRRIRPRRSPAVPLLLAAWAGTAGVSRLWWRDTPAISGAADRLLGTGRHRIGTGAVLADDPLARTAWYGLYGSVSALVLRYRVLTPLRLNPRHRMRVEG</sequence>
<organism evidence="2 3">
    <name type="scientific">Streptomyces fumanus</name>
    <dbReference type="NCBI Taxonomy" id="67302"/>
    <lineage>
        <taxon>Bacteria</taxon>
        <taxon>Bacillati</taxon>
        <taxon>Actinomycetota</taxon>
        <taxon>Actinomycetes</taxon>
        <taxon>Kitasatosporales</taxon>
        <taxon>Streptomycetaceae</taxon>
        <taxon>Streptomyces</taxon>
    </lineage>
</organism>
<evidence type="ECO:0000313" key="2">
    <source>
        <dbReference type="EMBL" id="GHF16518.1"/>
    </source>
</evidence>